<dbReference type="Pfam" id="PF12972">
    <property type="entry name" value="NAGLU_C"/>
    <property type="match status" value="1"/>
</dbReference>
<dbReference type="OrthoDB" id="64736at2759"/>
<dbReference type="STRING" id="1442369.A0A0D2ISY8"/>
<keyword evidence="1" id="KW-0378">Hydrolase</keyword>
<evidence type="ECO:0000313" key="7">
    <source>
        <dbReference type="Proteomes" id="UP000053617"/>
    </source>
</evidence>
<dbReference type="InterPro" id="IPR024240">
    <property type="entry name" value="NAGLU_N"/>
</dbReference>
<feature type="domain" description="Alpha-N-acetylglucosaminidase C-terminal" evidence="5">
    <location>
        <begin position="467"/>
        <end position="733"/>
    </location>
</feature>
<dbReference type="SUPFAM" id="SSF51445">
    <property type="entry name" value="(Trans)glycosidases"/>
    <property type="match status" value="1"/>
</dbReference>
<dbReference type="HOGENOM" id="CLU_011988_2_1_1"/>
<proteinExistence type="predicted"/>
<evidence type="ECO:0000256" key="2">
    <source>
        <dbReference type="SAM" id="SignalP"/>
    </source>
</evidence>
<feature type="chain" id="PRO_5002244285" description="Alpha-N-acetylglucosaminidase" evidence="2">
    <location>
        <begin position="20"/>
        <end position="768"/>
    </location>
</feature>
<dbReference type="PANTHER" id="PTHR12872">
    <property type="entry name" value="ALPHA-N-ACETYLGLUCOSAMINIDASE"/>
    <property type="match status" value="1"/>
</dbReference>
<organism evidence="6 7">
    <name type="scientific">Rhinocladiella mackenziei CBS 650.93</name>
    <dbReference type="NCBI Taxonomy" id="1442369"/>
    <lineage>
        <taxon>Eukaryota</taxon>
        <taxon>Fungi</taxon>
        <taxon>Dikarya</taxon>
        <taxon>Ascomycota</taxon>
        <taxon>Pezizomycotina</taxon>
        <taxon>Eurotiomycetes</taxon>
        <taxon>Chaetothyriomycetidae</taxon>
        <taxon>Chaetothyriales</taxon>
        <taxon>Herpotrichiellaceae</taxon>
        <taxon>Rhinocladiella</taxon>
    </lineage>
</organism>
<dbReference type="Pfam" id="PF12971">
    <property type="entry name" value="NAGLU_N"/>
    <property type="match status" value="1"/>
</dbReference>
<evidence type="ECO:0000259" key="5">
    <source>
        <dbReference type="Pfam" id="PF12972"/>
    </source>
</evidence>
<dbReference type="Pfam" id="PF05089">
    <property type="entry name" value="NAGLU"/>
    <property type="match status" value="1"/>
</dbReference>
<dbReference type="GeneID" id="25298858"/>
<dbReference type="Gene3D" id="3.20.20.80">
    <property type="entry name" value="Glycosidases"/>
    <property type="match status" value="1"/>
</dbReference>
<evidence type="ECO:0008006" key="8">
    <source>
        <dbReference type="Google" id="ProtNLM"/>
    </source>
</evidence>
<dbReference type="InterPro" id="IPR007781">
    <property type="entry name" value="NAGLU"/>
</dbReference>
<sequence>MHLTTLLCYLWAVIASVQCHSIQGLTDLVKRRLPAHVDDISFVLDAEDHTPGVTNDQYMVNCDHGKVSIQGNSLSALASGLHHYLTDVANTDMYWFIGSQLDQVQTLPTCEPWNRSSIVPWRYHFNTVTFSYTTAFWSWEDWELELDWLALRGVNLPLAWVGAEKILLEVFEEMGLSRSEVIEFFSGPAFQAWNRFGNIQSSWGGPLPMSWIDSQFELQKQILQRMVELGMTPVLPAFTGFVPRAFPEVFPNATLVNISQWNGFSPQYTNDTFLDPSDFLFARLQKSFIAKQQQHYGNISHIYTLDQFNENDPISGNPDDLQQLSNTVWQSLKRADPNAIWMLQGWLFFSNSDFWTNERVEAFLSGVTEDHDMLILDLFSETQPQWQNLNSYYGKPWVWCQLHDYGGNQGLYGQVMNVTINPIEAIANSSSLVGFGSTMEGQEGNEIMYDLLLSQAWSSSPIDLPTYFHNWARRRYSNATESRLPESIYQAWGILLHTVYNNTNLTAAQAVTKSIFELAPNSTGLLNRTGHHPTTITYDPASLVEVWQTFLSAADSLPTLWSNRAYQFDLIDIARQVLANAFNPLYTTFVAQTNLTTLNTSDTSALNGALAAASQTQTQILSLLSTLDTLLGYTPSEVPESSLNSWVTAARAWSASNGITSKYLAYNAVNQITLWGPAGEISDYASRQWAGLVGGYYVPRWRLFTEAYIDALRSGVPVNQTAWENQLLTWEEQQQIPLGQNLEQLRDPTELQGMMTSIEEAWCEMLGC</sequence>
<dbReference type="Proteomes" id="UP000053617">
    <property type="component" value="Unassembled WGS sequence"/>
</dbReference>
<name>A0A0D2ISY8_9EURO</name>
<dbReference type="GO" id="GO:0016787">
    <property type="term" value="F:hydrolase activity"/>
    <property type="evidence" value="ECO:0007669"/>
    <property type="project" value="UniProtKB-KW"/>
</dbReference>
<dbReference type="InterPro" id="IPR029018">
    <property type="entry name" value="Hex-like_dom2"/>
</dbReference>
<reference evidence="6 7" key="1">
    <citation type="submission" date="2015-01" db="EMBL/GenBank/DDBJ databases">
        <title>The Genome Sequence of Rhinocladiella mackenzie CBS 650.93.</title>
        <authorList>
            <consortium name="The Broad Institute Genomics Platform"/>
            <person name="Cuomo C."/>
            <person name="de Hoog S."/>
            <person name="Gorbushina A."/>
            <person name="Stielow B."/>
            <person name="Teixiera M."/>
            <person name="Abouelleil A."/>
            <person name="Chapman S.B."/>
            <person name="Priest M."/>
            <person name="Young S.K."/>
            <person name="Wortman J."/>
            <person name="Nusbaum C."/>
            <person name="Birren B."/>
        </authorList>
    </citation>
    <scope>NUCLEOTIDE SEQUENCE [LARGE SCALE GENOMIC DNA]</scope>
    <source>
        <strain evidence="6 7">CBS 650.93</strain>
    </source>
</reference>
<dbReference type="VEuPathDB" id="FungiDB:Z518_10787"/>
<dbReference type="PANTHER" id="PTHR12872:SF1">
    <property type="entry name" value="ALPHA-N-ACETYLGLUCOSAMINIDASE"/>
    <property type="match status" value="1"/>
</dbReference>
<keyword evidence="7" id="KW-1185">Reference proteome</keyword>
<accession>A0A0D2ISY8</accession>
<feature type="domain" description="Alpha-N-acetylglucosaminidase N-terminal" evidence="4">
    <location>
        <begin position="24"/>
        <end position="108"/>
    </location>
</feature>
<dbReference type="EMBL" id="KN847484">
    <property type="protein sequence ID" value="KIW99859.1"/>
    <property type="molecule type" value="Genomic_DNA"/>
</dbReference>
<protein>
    <recommendedName>
        <fullName evidence="8">Alpha-N-acetylglucosaminidase</fullName>
    </recommendedName>
</protein>
<evidence type="ECO:0000259" key="4">
    <source>
        <dbReference type="Pfam" id="PF12971"/>
    </source>
</evidence>
<dbReference type="InterPro" id="IPR024732">
    <property type="entry name" value="NAGLU_C"/>
</dbReference>
<evidence type="ECO:0000313" key="6">
    <source>
        <dbReference type="EMBL" id="KIW99859.1"/>
    </source>
</evidence>
<feature type="signal peptide" evidence="2">
    <location>
        <begin position="1"/>
        <end position="19"/>
    </location>
</feature>
<keyword evidence="2" id="KW-0732">Signal</keyword>
<dbReference type="RefSeq" id="XP_013267072.1">
    <property type="nucleotide sequence ID" value="XM_013411618.1"/>
</dbReference>
<evidence type="ECO:0000256" key="1">
    <source>
        <dbReference type="ARBA" id="ARBA00022801"/>
    </source>
</evidence>
<dbReference type="AlphaFoldDB" id="A0A0D2ISY8"/>
<feature type="domain" description="Alpha-N-acetylglucosaminidase tim-barrel" evidence="3">
    <location>
        <begin position="122"/>
        <end position="458"/>
    </location>
</feature>
<dbReference type="Gene3D" id="3.30.379.10">
    <property type="entry name" value="Chitobiase/beta-hexosaminidase domain 2-like"/>
    <property type="match status" value="1"/>
</dbReference>
<dbReference type="InterPro" id="IPR024733">
    <property type="entry name" value="NAGLU_tim-barrel"/>
</dbReference>
<evidence type="ECO:0000259" key="3">
    <source>
        <dbReference type="Pfam" id="PF05089"/>
    </source>
</evidence>
<dbReference type="Gene3D" id="1.20.120.670">
    <property type="entry name" value="N-acetyl-b-d-glucoasminidase"/>
    <property type="match status" value="1"/>
</dbReference>
<dbReference type="InterPro" id="IPR017853">
    <property type="entry name" value="GH"/>
</dbReference>
<gene>
    <name evidence="6" type="ORF">Z518_10787</name>
</gene>